<evidence type="ECO:0000256" key="1">
    <source>
        <dbReference type="ARBA" id="ARBA00022723"/>
    </source>
</evidence>
<accession>K0RX50</accession>
<keyword evidence="3" id="KW-0862">Zinc</keyword>
<evidence type="ECO:0000256" key="2">
    <source>
        <dbReference type="ARBA" id="ARBA00022771"/>
    </source>
</evidence>
<feature type="domain" description="MYND-type" evidence="6">
    <location>
        <begin position="212"/>
        <end position="252"/>
    </location>
</feature>
<evidence type="ECO:0000256" key="4">
    <source>
        <dbReference type="PROSITE-ProRule" id="PRU00134"/>
    </source>
</evidence>
<dbReference type="EMBL" id="AGNL01041895">
    <property type="protein sequence ID" value="EJK51292.1"/>
    <property type="molecule type" value="Genomic_DNA"/>
</dbReference>
<dbReference type="GO" id="GO:0008270">
    <property type="term" value="F:zinc ion binding"/>
    <property type="evidence" value="ECO:0007669"/>
    <property type="project" value="UniProtKB-KW"/>
</dbReference>
<dbReference type="Pfam" id="PF01753">
    <property type="entry name" value="zf-MYND"/>
    <property type="match status" value="1"/>
</dbReference>
<feature type="region of interest" description="Disordered" evidence="5">
    <location>
        <begin position="1"/>
        <end position="23"/>
    </location>
</feature>
<keyword evidence="2 4" id="KW-0863">Zinc-finger</keyword>
<dbReference type="OrthoDB" id="432970at2759"/>
<evidence type="ECO:0000259" key="6">
    <source>
        <dbReference type="PROSITE" id="PS50865"/>
    </source>
</evidence>
<dbReference type="SUPFAM" id="SSF144232">
    <property type="entry name" value="HIT/MYND zinc finger-like"/>
    <property type="match status" value="1"/>
</dbReference>
<evidence type="ECO:0000256" key="3">
    <source>
        <dbReference type="ARBA" id="ARBA00022833"/>
    </source>
</evidence>
<dbReference type="PROSITE" id="PS50865">
    <property type="entry name" value="ZF_MYND_2"/>
    <property type="match status" value="1"/>
</dbReference>
<feature type="compositionally biased region" description="Basic residues" evidence="5">
    <location>
        <begin position="1"/>
        <end position="14"/>
    </location>
</feature>
<protein>
    <recommendedName>
        <fullName evidence="6">MYND-type domain-containing protein</fullName>
    </recommendedName>
</protein>
<evidence type="ECO:0000313" key="8">
    <source>
        <dbReference type="Proteomes" id="UP000266841"/>
    </source>
</evidence>
<dbReference type="AlphaFoldDB" id="K0RX50"/>
<dbReference type="Gene3D" id="6.10.140.2220">
    <property type="match status" value="1"/>
</dbReference>
<dbReference type="Proteomes" id="UP000266841">
    <property type="component" value="Unassembled WGS sequence"/>
</dbReference>
<organism evidence="7 8">
    <name type="scientific">Thalassiosira oceanica</name>
    <name type="common">Marine diatom</name>
    <dbReference type="NCBI Taxonomy" id="159749"/>
    <lineage>
        <taxon>Eukaryota</taxon>
        <taxon>Sar</taxon>
        <taxon>Stramenopiles</taxon>
        <taxon>Ochrophyta</taxon>
        <taxon>Bacillariophyta</taxon>
        <taxon>Coscinodiscophyceae</taxon>
        <taxon>Thalassiosirophycidae</taxon>
        <taxon>Thalassiosirales</taxon>
        <taxon>Thalassiosiraceae</taxon>
        <taxon>Thalassiosira</taxon>
    </lineage>
</organism>
<dbReference type="InterPro" id="IPR002893">
    <property type="entry name" value="Znf_MYND"/>
</dbReference>
<name>K0RX50_THAOC</name>
<keyword evidence="1" id="KW-0479">Metal-binding</keyword>
<evidence type="ECO:0000256" key="5">
    <source>
        <dbReference type="SAM" id="MobiDB-lite"/>
    </source>
</evidence>
<sequence>MPSRKKARGRRNRARKEATRTAELRSQWEPTILASDNKLDILPCCENNHELIGLQIPRESLAVSFMNHMAGKGFFDKATCFPNEPVMDTCFRTVDPFPGVPKKDNERDMAIALLLQFLRNVLVRDAAIEGELWFQRHHDNEVIICCMIYLLELLGRYSDPNVARWRAAKTGNKLIGGNRRDTVKFVAKRLPCACLKELHCAARKKLAKVSHCHGCEKRFPRSVLFVCTGCMVVEYCSKECQMADWQDHKQYCGYPEVMSQDLPSDYIFKRGLS</sequence>
<gene>
    <name evidence="7" type="ORF">THAOC_29551</name>
</gene>
<proteinExistence type="predicted"/>
<keyword evidence="8" id="KW-1185">Reference proteome</keyword>
<reference evidence="7 8" key="1">
    <citation type="journal article" date="2012" name="Genome Biol.">
        <title>Genome and low-iron response of an oceanic diatom adapted to chronic iron limitation.</title>
        <authorList>
            <person name="Lommer M."/>
            <person name="Specht M."/>
            <person name="Roy A.S."/>
            <person name="Kraemer L."/>
            <person name="Andreson R."/>
            <person name="Gutowska M.A."/>
            <person name="Wolf J."/>
            <person name="Bergner S.V."/>
            <person name="Schilhabel M.B."/>
            <person name="Klostermeier U.C."/>
            <person name="Beiko R.G."/>
            <person name="Rosenstiel P."/>
            <person name="Hippler M."/>
            <person name="Laroche J."/>
        </authorList>
    </citation>
    <scope>NUCLEOTIDE SEQUENCE [LARGE SCALE GENOMIC DNA]</scope>
    <source>
        <strain evidence="7 8">CCMP1005</strain>
    </source>
</reference>
<dbReference type="eggNOG" id="ENOG502QWK5">
    <property type="taxonomic scope" value="Eukaryota"/>
</dbReference>
<comment type="caution">
    <text evidence="7">The sequence shown here is derived from an EMBL/GenBank/DDBJ whole genome shotgun (WGS) entry which is preliminary data.</text>
</comment>
<evidence type="ECO:0000313" key="7">
    <source>
        <dbReference type="EMBL" id="EJK51292.1"/>
    </source>
</evidence>